<accession>A0A4U5NGX4</accession>
<dbReference type="InterPro" id="IPR016024">
    <property type="entry name" value="ARM-type_fold"/>
</dbReference>
<sequence>MPAVMAAAAFDKHVNQEDKATACERLVCYARERKEAFHPYVQQVATLMLPLLKFVFHDRVRSAAADIMPHLMICSRPLGQPARMAVESAEGVARRRH</sequence>
<evidence type="ECO:0008006" key="3">
    <source>
        <dbReference type="Google" id="ProtNLM"/>
    </source>
</evidence>
<dbReference type="OrthoDB" id="543373at2759"/>
<proteinExistence type="predicted"/>
<keyword evidence="2" id="KW-1185">Reference proteome</keyword>
<dbReference type="Gene3D" id="1.25.10.10">
    <property type="entry name" value="Leucine-rich Repeat Variant"/>
    <property type="match status" value="1"/>
</dbReference>
<dbReference type="AlphaFoldDB" id="A0A4U5NGX4"/>
<reference evidence="1 2" key="2">
    <citation type="journal article" date="2019" name="G3 (Bethesda)">
        <title>Hybrid Assembly of the Genome of the Entomopathogenic Nematode Steinernema carpocapsae Identifies the X-Chromosome.</title>
        <authorList>
            <person name="Serra L."/>
            <person name="Macchietto M."/>
            <person name="Macias-Munoz A."/>
            <person name="McGill C.J."/>
            <person name="Rodriguez I.M."/>
            <person name="Rodriguez B."/>
            <person name="Murad R."/>
            <person name="Mortazavi A."/>
        </authorList>
    </citation>
    <scope>NUCLEOTIDE SEQUENCE [LARGE SCALE GENOMIC DNA]</scope>
    <source>
        <strain evidence="1 2">ALL</strain>
    </source>
</reference>
<dbReference type="SUPFAM" id="SSF48371">
    <property type="entry name" value="ARM repeat"/>
    <property type="match status" value="1"/>
</dbReference>
<protein>
    <recommendedName>
        <fullName evidence="3">FAT domain-containing protein</fullName>
    </recommendedName>
</protein>
<evidence type="ECO:0000313" key="2">
    <source>
        <dbReference type="Proteomes" id="UP000298663"/>
    </source>
</evidence>
<reference evidence="1 2" key="1">
    <citation type="journal article" date="2015" name="Genome Biol.">
        <title>Comparative genomics of Steinernema reveals deeply conserved gene regulatory networks.</title>
        <authorList>
            <person name="Dillman A.R."/>
            <person name="Macchietto M."/>
            <person name="Porter C.F."/>
            <person name="Rogers A."/>
            <person name="Williams B."/>
            <person name="Antoshechkin I."/>
            <person name="Lee M.M."/>
            <person name="Goodwin Z."/>
            <person name="Lu X."/>
            <person name="Lewis E.E."/>
            <person name="Goodrich-Blair H."/>
            <person name="Stock S.P."/>
            <person name="Adams B.J."/>
            <person name="Sternberg P.W."/>
            <person name="Mortazavi A."/>
        </authorList>
    </citation>
    <scope>NUCLEOTIDE SEQUENCE [LARGE SCALE GENOMIC DNA]</scope>
    <source>
        <strain evidence="1 2">ALL</strain>
    </source>
</reference>
<gene>
    <name evidence="1" type="ORF">L596_015759</name>
</gene>
<dbReference type="EMBL" id="AZBU02000004">
    <property type="protein sequence ID" value="TKR81970.1"/>
    <property type="molecule type" value="Genomic_DNA"/>
</dbReference>
<dbReference type="InterPro" id="IPR011989">
    <property type="entry name" value="ARM-like"/>
</dbReference>
<organism evidence="1 2">
    <name type="scientific">Steinernema carpocapsae</name>
    <name type="common">Entomopathogenic nematode</name>
    <dbReference type="NCBI Taxonomy" id="34508"/>
    <lineage>
        <taxon>Eukaryota</taxon>
        <taxon>Metazoa</taxon>
        <taxon>Ecdysozoa</taxon>
        <taxon>Nematoda</taxon>
        <taxon>Chromadorea</taxon>
        <taxon>Rhabditida</taxon>
        <taxon>Tylenchina</taxon>
        <taxon>Panagrolaimomorpha</taxon>
        <taxon>Strongyloidoidea</taxon>
        <taxon>Steinernematidae</taxon>
        <taxon>Steinernema</taxon>
    </lineage>
</organism>
<dbReference type="Proteomes" id="UP000298663">
    <property type="component" value="Unassembled WGS sequence"/>
</dbReference>
<dbReference type="STRING" id="34508.A0A4U5NGX4"/>
<comment type="caution">
    <text evidence="1">The sequence shown here is derived from an EMBL/GenBank/DDBJ whole genome shotgun (WGS) entry which is preliminary data.</text>
</comment>
<evidence type="ECO:0000313" key="1">
    <source>
        <dbReference type="EMBL" id="TKR81970.1"/>
    </source>
</evidence>
<name>A0A4U5NGX4_STECR</name>